<evidence type="ECO:0000313" key="1">
    <source>
        <dbReference type="EMBL" id="JAD54640.1"/>
    </source>
</evidence>
<dbReference type="EMBL" id="GBRH01243255">
    <property type="protein sequence ID" value="JAD54640.1"/>
    <property type="molecule type" value="Transcribed_RNA"/>
</dbReference>
<organism evidence="1">
    <name type="scientific">Arundo donax</name>
    <name type="common">Giant reed</name>
    <name type="synonym">Donax arundinaceus</name>
    <dbReference type="NCBI Taxonomy" id="35708"/>
    <lineage>
        <taxon>Eukaryota</taxon>
        <taxon>Viridiplantae</taxon>
        <taxon>Streptophyta</taxon>
        <taxon>Embryophyta</taxon>
        <taxon>Tracheophyta</taxon>
        <taxon>Spermatophyta</taxon>
        <taxon>Magnoliopsida</taxon>
        <taxon>Liliopsida</taxon>
        <taxon>Poales</taxon>
        <taxon>Poaceae</taxon>
        <taxon>PACMAD clade</taxon>
        <taxon>Arundinoideae</taxon>
        <taxon>Arundineae</taxon>
        <taxon>Arundo</taxon>
    </lineage>
</organism>
<accession>A0A0A9B0G9</accession>
<sequence length="26" mass="2867">MLSLSVILTDAAKLNSMDLLLSYELI</sequence>
<dbReference type="AlphaFoldDB" id="A0A0A9B0G9"/>
<proteinExistence type="predicted"/>
<reference evidence="1" key="2">
    <citation type="journal article" date="2015" name="Data Brief">
        <title>Shoot transcriptome of the giant reed, Arundo donax.</title>
        <authorList>
            <person name="Barrero R.A."/>
            <person name="Guerrero F.D."/>
            <person name="Moolhuijzen P."/>
            <person name="Goolsby J.A."/>
            <person name="Tidwell J."/>
            <person name="Bellgard S.E."/>
            <person name="Bellgard M.I."/>
        </authorList>
    </citation>
    <scope>NUCLEOTIDE SEQUENCE</scope>
    <source>
        <tissue evidence="1">Shoot tissue taken approximately 20 cm above the soil surface</tissue>
    </source>
</reference>
<protein>
    <submittedName>
        <fullName evidence="1">Uncharacterized protein</fullName>
    </submittedName>
</protein>
<name>A0A0A9B0G9_ARUDO</name>
<reference evidence="1" key="1">
    <citation type="submission" date="2014-09" db="EMBL/GenBank/DDBJ databases">
        <authorList>
            <person name="Magalhaes I.L.F."/>
            <person name="Oliveira U."/>
            <person name="Santos F.R."/>
            <person name="Vidigal T.H.D.A."/>
            <person name="Brescovit A.D."/>
            <person name="Santos A.J."/>
        </authorList>
    </citation>
    <scope>NUCLEOTIDE SEQUENCE</scope>
    <source>
        <tissue evidence="1">Shoot tissue taken approximately 20 cm above the soil surface</tissue>
    </source>
</reference>